<protein>
    <submittedName>
        <fullName evidence="1">Uncharacterized protein</fullName>
    </submittedName>
</protein>
<evidence type="ECO:0000313" key="1">
    <source>
        <dbReference type="EMBL" id="OGG16064.1"/>
    </source>
</evidence>
<dbReference type="AlphaFoldDB" id="A0A1F5ZUP3"/>
<accession>A0A1F5ZUP3</accession>
<reference evidence="1 2" key="1">
    <citation type="journal article" date="2016" name="Nat. Commun.">
        <title>Thousands of microbial genomes shed light on interconnected biogeochemical processes in an aquifer system.</title>
        <authorList>
            <person name="Anantharaman K."/>
            <person name="Brown C.T."/>
            <person name="Hug L.A."/>
            <person name="Sharon I."/>
            <person name="Castelle C.J."/>
            <person name="Probst A.J."/>
            <person name="Thomas B.C."/>
            <person name="Singh A."/>
            <person name="Wilkins M.J."/>
            <person name="Karaoz U."/>
            <person name="Brodie E.L."/>
            <person name="Williams K.H."/>
            <person name="Hubbard S.S."/>
            <person name="Banfield J.F."/>
        </authorList>
    </citation>
    <scope>NUCLEOTIDE SEQUENCE [LARGE SCALE GENOMIC DNA]</scope>
</reference>
<dbReference type="EMBL" id="MFJL01000015">
    <property type="protein sequence ID" value="OGG16064.1"/>
    <property type="molecule type" value="Genomic_DNA"/>
</dbReference>
<proteinExistence type="predicted"/>
<organism evidence="1 2">
    <name type="scientific">Candidatus Gottesmanbacteria bacterium RIFCSPHIGHO2_02_FULL_39_11</name>
    <dbReference type="NCBI Taxonomy" id="1798382"/>
    <lineage>
        <taxon>Bacteria</taxon>
        <taxon>Candidatus Gottesmaniibacteriota</taxon>
    </lineage>
</organism>
<sequence>MTDYAGNSHASAPEEPVIEHFLPWIQKIMLAYEIKSTDETDPFPPEGIKLSKGYYTKKVN</sequence>
<dbReference type="Proteomes" id="UP000176923">
    <property type="component" value="Unassembled WGS sequence"/>
</dbReference>
<comment type="caution">
    <text evidence="1">The sequence shown here is derived from an EMBL/GenBank/DDBJ whole genome shotgun (WGS) entry which is preliminary data.</text>
</comment>
<evidence type="ECO:0000313" key="2">
    <source>
        <dbReference type="Proteomes" id="UP000176923"/>
    </source>
</evidence>
<name>A0A1F5ZUP3_9BACT</name>
<gene>
    <name evidence="1" type="ORF">A3D77_01990</name>
</gene>